<proteinExistence type="predicted"/>
<sequence>MMTGDLPDGDFYESSIGEDDKKKPSKKLKGTKTREDDNKWEKWQKVQDKNAKLNKQNSRVGQLKKLVYKSRSRVRCSAWRSDSCFLRSAICFSSCFLVVEMVMW</sequence>
<reference evidence="2" key="1">
    <citation type="submission" date="2021-01" db="EMBL/GenBank/DDBJ databases">
        <authorList>
            <person name="Corre E."/>
            <person name="Pelletier E."/>
            <person name="Niang G."/>
            <person name="Scheremetjew M."/>
            <person name="Finn R."/>
            <person name="Kale V."/>
            <person name="Holt S."/>
            <person name="Cochrane G."/>
            <person name="Meng A."/>
            <person name="Brown T."/>
            <person name="Cohen L."/>
        </authorList>
    </citation>
    <scope>NUCLEOTIDE SEQUENCE</scope>
    <source>
        <strain evidence="2">10249 10 AB</strain>
    </source>
</reference>
<name>A0A7S4AW95_9STRA</name>
<protein>
    <submittedName>
        <fullName evidence="2">Uncharacterized protein</fullName>
    </submittedName>
</protein>
<organism evidence="2">
    <name type="scientific">Pseudo-nitzschia australis</name>
    <dbReference type="NCBI Taxonomy" id="44445"/>
    <lineage>
        <taxon>Eukaryota</taxon>
        <taxon>Sar</taxon>
        <taxon>Stramenopiles</taxon>
        <taxon>Ochrophyta</taxon>
        <taxon>Bacillariophyta</taxon>
        <taxon>Bacillariophyceae</taxon>
        <taxon>Bacillariophycidae</taxon>
        <taxon>Bacillariales</taxon>
        <taxon>Bacillariaceae</taxon>
        <taxon>Pseudo-nitzschia</taxon>
    </lineage>
</organism>
<accession>A0A7S4AW95</accession>
<gene>
    <name evidence="2" type="ORF">PAUS00366_LOCUS21548</name>
</gene>
<evidence type="ECO:0000313" key="2">
    <source>
        <dbReference type="EMBL" id="CAE0728764.1"/>
    </source>
</evidence>
<evidence type="ECO:0000256" key="1">
    <source>
        <dbReference type="SAM" id="MobiDB-lite"/>
    </source>
</evidence>
<dbReference type="EMBL" id="HBIX01032746">
    <property type="protein sequence ID" value="CAE0728764.1"/>
    <property type="molecule type" value="Transcribed_RNA"/>
</dbReference>
<feature type="region of interest" description="Disordered" evidence="1">
    <location>
        <begin position="1"/>
        <end position="39"/>
    </location>
</feature>
<dbReference type="AlphaFoldDB" id="A0A7S4AW95"/>